<keyword evidence="4" id="KW-0597">Phosphoprotein</keyword>
<keyword evidence="5" id="KW-0808">Transferase</keyword>
<dbReference type="InterPro" id="IPR036097">
    <property type="entry name" value="HisK_dim/P_sf"/>
</dbReference>
<feature type="transmembrane region" description="Helical" evidence="10">
    <location>
        <begin position="174"/>
        <end position="197"/>
    </location>
</feature>
<dbReference type="InterPro" id="IPR036890">
    <property type="entry name" value="HATPase_C_sf"/>
</dbReference>
<sequence>MPKMTAWRLTIRQRFLAILLFFIISMGIVGTLSFFDLVRIRELTLLVSEVQQLSNALLETRRFEKNFLLYGNPADLAEARNYLEHARVLVNDVARKRGKTGVLSTMDSLRENLADYGQSMETLGQELQGGRPASEAELNNIRAHGKEMVSLAENLLTSESKRIISIIDTLKMQLLTSVVVVIALGVTVALMMFGRLFNTLNIIQTATRRIAQGVFEPLPEVGGESEAKTIVRALNAMVRELEFRQAQLLQAQKLSSIGTLAAGIAHQLNNPLNNISTSSQILIEELDSADPNFMRKMLNNVESESLRAKEIVQGLLEFSRERNFSIVRENLATVIKKTVRLVSSQVPGNIEIIVDVPEDLEVYLDAQRFQEALLNLIINAVHAMDPNPGTVTIVAQKDENTVTMSVADTGKGIPEEVRNQIFDPFFTTKGETGGTGLGLSIVYGIVEKHGGKITVDSEPGAGTTFTIRIPTDMTEQQAREQ</sequence>
<evidence type="ECO:0000313" key="14">
    <source>
        <dbReference type="Proteomes" id="UP000434052"/>
    </source>
</evidence>
<feature type="domain" description="HAMP" evidence="12">
    <location>
        <begin position="194"/>
        <end position="246"/>
    </location>
</feature>
<evidence type="ECO:0000256" key="4">
    <source>
        <dbReference type="ARBA" id="ARBA00022553"/>
    </source>
</evidence>
<dbReference type="InterPro" id="IPR003661">
    <property type="entry name" value="HisK_dim/P_dom"/>
</dbReference>
<evidence type="ECO:0000256" key="6">
    <source>
        <dbReference type="ARBA" id="ARBA00022741"/>
    </source>
</evidence>
<dbReference type="Pfam" id="PF00512">
    <property type="entry name" value="HisKA"/>
    <property type="match status" value="1"/>
</dbReference>
<keyword evidence="10" id="KW-1133">Transmembrane helix</keyword>
<keyword evidence="10" id="KW-0472">Membrane</keyword>
<evidence type="ECO:0000259" key="11">
    <source>
        <dbReference type="PROSITE" id="PS50109"/>
    </source>
</evidence>
<evidence type="ECO:0000259" key="12">
    <source>
        <dbReference type="PROSITE" id="PS50885"/>
    </source>
</evidence>
<dbReference type="SMART" id="SM00387">
    <property type="entry name" value="HATPase_c"/>
    <property type="match status" value="1"/>
</dbReference>
<dbReference type="CDD" id="cd06225">
    <property type="entry name" value="HAMP"/>
    <property type="match status" value="1"/>
</dbReference>
<feature type="transmembrane region" description="Helical" evidence="10">
    <location>
        <begin position="15"/>
        <end position="35"/>
    </location>
</feature>
<dbReference type="AlphaFoldDB" id="A0A6P1ZDD7"/>
<dbReference type="Pfam" id="PF02518">
    <property type="entry name" value="HATPase_c"/>
    <property type="match status" value="1"/>
</dbReference>
<gene>
    <name evidence="13" type="ORF">DQK91_15440</name>
</gene>
<comment type="subcellular location">
    <subcellularLocation>
        <location evidence="2">Membrane</location>
    </subcellularLocation>
</comment>
<dbReference type="Proteomes" id="UP000434052">
    <property type="component" value="Unassembled WGS sequence"/>
</dbReference>
<name>A0A6P1ZDD7_9BACT</name>
<proteinExistence type="predicted"/>
<dbReference type="EMBL" id="QMIF01000011">
    <property type="protein sequence ID" value="TVM32275.1"/>
    <property type="molecule type" value="Genomic_DNA"/>
</dbReference>
<reference evidence="13 14" key="1">
    <citation type="submission" date="2018-06" db="EMBL/GenBank/DDBJ databases">
        <title>Complete genome of Desulfovibrio marinus P48SEP.</title>
        <authorList>
            <person name="Crispim J.S."/>
            <person name="Vidigal P.M.P."/>
            <person name="Silva L.C.F."/>
            <person name="Araujo L.C."/>
            <person name="Laguardia C.N."/>
            <person name="Dias R.S."/>
            <person name="Sousa M.P."/>
            <person name="Paula S.O."/>
            <person name="Silva C."/>
        </authorList>
    </citation>
    <scope>NUCLEOTIDE SEQUENCE [LARGE SCALE GENOMIC DNA]</scope>
    <source>
        <strain evidence="13 14">P48SEP</strain>
    </source>
</reference>
<dbReference type="Gene3D" id="6.10.340.10">
    <property type="match status" value="1"/>
</dbReference>
<dbReference type="SMART" id="SM00304">
    <property type="entry name" value="HAMP"/>
    <property type="match status" value="1"/>
</dbReference>
<evidence type="ECO:0000256" key="5">
    <source>
        <dbReference type="ARBA" id="ARBA00022679"/>
    </source>
</evidence>
<dbReference type="EC" id="2.7.13.3" evidence="3"/>
<organism evidence="13 14">
    <name type="scientific">Oceanidesulfovibrio marinus</name>
    <dbReference type="NCBI Taxonomy" id="370038"/>
    <lineage>
        <taxon>Bacteria</taxon>
        <taxon>Pseudomonadati</taxon>
        <taxon>Thermodesulfobacteriota</taxon>
        <taxon>Desulfovibrionia</taxon>
        <taxon>Desulfovibrionales</taxon>
        <taxon>Desulfovibrionaceae</taxon>
        <taxon>Oceanidesulfovibrio</taxon>
    </lineage>
</organism>
<evidence type="ECO:0000256" key="1">
    <source>
        <dbReference type="ARBA" id="ARBA00000085"/>
    </source>
</evidence>
<keyword evidence="6" id="KW-0547">Nucleotide-binding</keyword>
<dbReference type="InterPro" id="IPR004358">
    <property type="entry name" value="Sig_transdc_His_kin-like_C"/>
</dbReference>
<evidence type="ECO:0000256" key="10">
    <source>
        <dbReference type="SAM" id="Phobius"/>
    </source>
</evidence>
<feature type="domain" description="Histidine kinase" evidence="11">
    <location>
        <begin position="263"/>
        <end position="473"/>
    </location>
</feature>
<dbReference type="PROSITE" id="PS50885">
    <property type="entry name" value="HAMP"/>
    <property type="match status" value="1"/>
</dbReference>
<evidence type="ECO:0000313" key="13">
    <source>
        <dbReference type="EMBL" id="TVM32275.1"/>
    </source>
</evidence>
<dbReference type="PROSITE" id="PS50109">
    <property type="entry name" value="HIS_KIN"/>
    <property type="match status" value="1"/>
</dbReference>
<dbReference type="Pfam" id="PF00672">
    <property type="entry name" value="HAMP"/>
    <property type="match status" value="1"/>
</dbReference>
<evidence type="ECO:0000256" key="7">
    <source>
        <dbReference type="ARBA" id="ARBA00022777"/>
    </source>
</evidence>
<keyword evidence="7 13" id="KW-0418">Kinase</keyword>
<dbReference type="OrthoDB" id="224978at2"/>
<accession>A0A6P1ZDD7</accession>
<keyword evidence="8" id="KW-0067">ATP-binding</keyword>
<dbReference type="Gene3D" id="3.30.565.10">
    <property type="entry name" value="Histidine kinase-like ATPase, C-terminal domain"/>
    <property type="match status" value="1"/>
</dbReference>
<dbReference type="Gene3D" id="1.10.287.130">
    <property type="match status" value="1"/>
</dbReference>
<dbReference type="InterPro" id="IPR003594">
    <property type="entry name" value="HATPase_dom"/>
</dbReference>
<dbReference type="SMART" id="SM00388">
    <property type="entry name" value="HisKA"/>
    <property type="match status" value="1"/>
</dbReference>
<keyword evidence="10" id="KW-0812">Transmembrane</keyword>
<dbReference type="RefSeq" id="WP_144306287.1">
    <property type="nucleotide sequence ID" value="NZ_QMIF01000011.1"/>
</dbReference>
<dbReference type="SUPFAM" id="SSF47384">
    <property type="entry name" value="Homodimeric domain of signal transducing histidine kinase"/>
    <property type="match status" value="1"/>
</dbReference>
<comment type="caution">
    <text evidence="13">The sequence shown here is derived from an EMBL/GenBank/DDBJ whole genome shotgun (WGS) entry which is preliminary data.</text>
</comment>
<evidence type="ECO:0000256" key="9">
    <source>
        <dbReference type="ARBA" id="ARBA00023012"/>
    </source>
</evidence>
<evidence type="ECO:0000256" key="3">
    <source>
        <dbReference type="ARBA" id="ARBA00012438"/>
    </source>
</evidence>
<dbReference type="InterPro" id="IPR005467">
    <property type="entry name" value="His_kinase_dom"/>
</dbReference>
<evidence type="ECO:0000256" key="2">
    <source>
        <dbReference type="ARBA" id="ARBA00004370"/>
    </source>
</evidence>
<dbReference type="PANTHER" id="PTHR43065">
    <property type="entry name" value="SENSOR HISTIDINE KINASE"/>
    <property type="match status" value="1"/>
</dbReference>
<evidence type="ECO:0000256" key="8">
    <source>
        <dbReference type="ARBA" id="ARBA00022840"/>
    </source>
</evidence>
<dbReference type="GO" id="GO:0005524">
    <property type="term" value="F:ATP binding"/>
    <property type="evidence" value="ECO:0007669"/>
    <property type="project" value="UniProtKB-KW"/>
</dbReference>
<dbReference type="SUPFAM" id="SSF55874">
    <property type="entry name" value="ATPase domain of HSP90 chaperone/DNA topoisomerase II/histidine kinase"/>
    <property type="match status" value="1"/>
</dbReference>
<dbReference type="GO" id="GO:0016020">
    <property type="term" value="C:membrane"/>
    <property type="evidence" value="ECO:0007669"/>
    <property type="project" value="UniProtKB-SubCell"/>
</dbReference>
<keyword evidence="9" id="KW-0902">Two-component regulatory system</keyword>
<dbReference type="PRINTS" id="PR00344">
    <property type="entry name" value="BCTRLSENSOR"/>
</dbReference>
<dbReference type="GO" id="GO:0000155">
    <property type="term" value="F:phosphorelay sensor kinase activity"/>
    <property type="evidence" value="ECO:0007669"/>
    <property type="project" value="InterPro"/>
</dbReference>
<dbReference type="PANTHER" id="PTHR43065:SF46">
    <property type="entry name" value="C4-DICARBOXYLATE TRANSPORT SENSOR PROTEIN DCTB"/>
    <property type="match status" value="1"/>
</dbReference>
<dbReference type="CDD" id="cd00082">
    <property type="entry name" value="HisKA"/>
    <property type="match status" value="1"/>
</dbReference>
<dbReference type="InterPro" id="IPR003660">
    <property type="entry name" value="HAMP_dom"/>
</dbReference>
<protein>
    <recommendedName>
        <fullName evidence="3">histidine kinase</fullName>
        <ecNumber evidence="3">2.7.13.3</ecNumber>
    </recommendedName>
</protein>
<comment type="catalytic activity">
    <reaction evidence="1">
        <text>ATP + protein L-histidine = ADP + protein N-phospho-L-histidine.</text>
        <dbReference type="EC" id="2.7.13.3"/>
    </reaction>
</comment>